<dbReference type="Proteomes" id="UP000460298">
    <property type="component" value="Unassembled WGS sequence"/>
</dbReference>
<dbReference type="EMBL" id="WBUI01000002">
    <property type="protein sequence ID" value="KAB2934764.1"/>
    <property type="molecule type" value="Genomic_DNA"/>
</dbReference>
<comment type="caution">
    <text evidence="2">The sequence shown here is derived from an EMBL/GenBank/DDBJ whole genome shotgun (WGS) entry which is preliminary data.</text>
</comment>
<sequence length="505" mass="58277">MKIDYLGHSEFIVQLRGDQGDVRIMNDVWLSSHAFGDFLTRNPVLPENVAQSLPDIDGLFISHPHCDHFDPYTLVPLYKKQRPVLLLPETTAYLRPLLREYLNDPEILILHEGEKVRFRGVTLQGLNFINGYHTNEDDVMCLAISGSDEFAFFEGDTAVPDTEEAWEGLYKLAAAKKFQNRLYVAVRNELEALFLSYDGRDKAMRRRAMQQYRRRRDEEIQNDFEKFVDSGVPEIWSLPGMVRVLIGQGMILPPELEERALRLSAPFPLAEVVGQEKKAAARTGKKLTILPHKPGFFAEIESGRIIKEGRLPYLEKVLHHSASYDSELILNRKQIHRPLRNERRNVQQQRTVMLDLLNGRYRPALAADLEEPLKKIIREAKGHTYVIEIKYGTAEDFQSIRYGIGFEDLDFVELDEERQKTTEPAESYWANDLEDHLTGTQDMFSTTLHTFEEGRNIRLWNWLGLPFLNSDLIMKKMAVHFERAARGETVADWVLPLAAENLKID</sequence>
<dbReference type="InterPro" id="IPR036866">
    <property type="entry name" value="RibonucZ/Hydroxyglut_hydro"/>
</dbReference>
<proteinExistence type="predicted"/>
<organism evidence="2 3">
    <name type="scientific">Leptonema illini</name>
    <dbReference type="NCBI Taxonomy" id="183"/>
    <lineage>
        <taxon>Bacteria</taxon>
        <taxon>Pseudomonadati</taxon>
        <taxon>Spirochaetota</taxon>
        <taxon>Spirochaetia</taxon>
        <taxon>Leptospirales</taxon>
        <taxon>Leptospiraceae</taxon>
        <taxon>Leptonema</taxon>
    </lineage>
</organism>
<feature type="domain" description="Metallo-beta-lactamase" evidence="1">
    <location>
        <begin position="37"/>
        <end position="167"/>
    </location>
</feature>
<evidence type="ECO:0000313" key="3">
    <source>
        <dbReference type="Proteomes" id="UP000460298"/>
    </source>
</evidence>
<evidence type="ECO:0000313" key="2">
    <source>
        <dbReference type="EMBL" id="KAB2934764.1"/>
    </source>
</evidence>
<keyword evidence="2" id="KW-0378">Hydrolase</keyword>
<dbReference type="GO" id="GO:0016787">
    <property type="term" value="F:hydrolase activity"/>
    <property type="evidence" value="ECO:0007669"/>
    <property type="project" value="UniProtKB-KW"/>
</dbReference>
<dbReference type="Pfam" id="PF12706">
    <property type="entry name" value="Lactamase_B_2"/>
    <property type="match status" value="1"/>
</dbReference>
<gene>
    <name evidence="2" type="ORF">F9K24_03025</name>
</gene>
<protein>
    <submittedName>
        <fullName evidence="2">MBL fold metallo-hydrolase</fullName>
    </submittedName>
</protein>
<dbReference type="InterPro" id="IPR001279">
    <property type="entry name" value="Metallo-B-lactamas"/>
</dbReference>
<dbReference type="SUPFAM" id="SSF56281">
    <property type="entry name" value="Metallo-hydrolase/oxidoreductase"/>
    <property type="match status" value="1"/>
</dbReference>
<reference evidence="2 3" key="1">
    <citation type="submission" date="2019-10" db="EMBL/GenBank/DDBJ databases">
        <title>Extracellular Electron Transfer in a Candidatus Methanoperedens spp. Enrichment Culture.</title>
        <authorList>
            <person name="Berger S."/>
            <person name="Rangel Shaw D."/>
            <person name="Berben T."/>
            <person name="In 'T Zandt M."/>
            <person name="Frank J."/>
            <person name="Reimann J."/>
            <person name="Jetten M.S.M."/>
            <person name="Welte C.U."/>
        </authorList>
    </citation>
    <scope>NUCLEOTIDE SEQUENCE [LARGE SCALE GENOMIC DNA]</scope>
    <source>
        <strain evidence="2">SB12</strain>
    </source>
</reference>
<name>A0A833LYH6_9LEPT</name>
<accession>A0A833LYH6</accession>
<evidence type="ECO:0000259" key="1">
    <source>
        <dbReference type="Pfam" id="PF12706"/>
    </source>
</evidence>
<dbReference type="Gene3D" id="3.60.15.10">
    <property type="entry name" value="Ribonuclease Z/Hydroxyacylglutathione hydrolase-like"/>
    <property type="match status" value="1"/>
</dbReference>
<dbReference type="AlphaFoldDB" id="A0A833LYH6"/>